<dbReference type="InterPro" id="IPR036388">
    <property type="entry name" value="WH-like_DNA-bd_sf"/>
</dbReference>
<dbReference type="SUPFAM" id="SSF46785">
    <property type="entry name" value="Winged helix' DNA-binding domain"/>
    <property type="match status" value="1"/>
</dbReference>
<dbReference type="PROSITE" id="PS50987">
    <property type="entry name" value="HTH_ARSR_2"/>
    <property type="match status" value="1"/>
</dbReference>
<dbReference type="EMBL" id="JAVDXO010000003">
    <property type="protein sequence ID" value="MDR7306648.1"/>
    <property type="molecule type" value="Genomic_DNA"/>
</dbReference>
<dbReference type="InterPro" id="IPR001845">
    <property type="entry name" value="HTH_ArsR_DNA-bd_dom"/>
</dbReference>
<comment type="caution">
    <text evidence="5">The sequence shown here is derived from an EMBL/GenBank/DDBJ whole genome shotgun (WGS) entry which is preliminary data.</text>
</comment>
<protein>
    <submittedName>
        <fullName evidence="5">DNA-binding transcriptional ArsR family regulator</fullName>
    </submittedName>
</protein>
<dbReference type="PRINTS" id="PR00778">
    <property type="entry name" value="HTHARSR"/>
</dbReference>
<dbReference type="Proteomes" id="UP001268089">
    <property type="component" value="Unassembled WGS sequence"/>
</dbReference>
<keyword evidence="3" id="KW-0804">Transcription</keyword>
<evidence type="ECO:0000259" key="4">
    <source>
        <dbReference type="PROSITE" id="PS50987"/>
    </source>
</evidence>
<evidence type="ECO:0000313" key="6">
    <source>
        <dbReference type="Proteomes" id="UP001268089"/>
    </source>
</evidence>
<proteinExistence type="predicted"/>
<dbReference type="PANTHER" id="PTHR43132:SF2">
    <property type="entry name" value="ARSENICAL RESISTANCE OPERON REPRESSOR ARSR-RELATED"/>
    <property type="match status" value="1"/>
</dbReference>
<organism evidence="5 6">
    <name type="scientific">Rhodoferax saidenbachensis</name>
    <dbReference type="NCBI Taxonomy" id="1484693"/>
    <lineage>
        <taxon>Bacteria</taxon>
        <taxon>Pseudomonadati</taxon>
        <taxon>Pseudomonadota</taxon>
        <taxon>Betaproteobacteria</taxon>
        <taxon>Burkholderiales</taxon>
        <taxon>Comamonadaceae</taxon>
        <taxon>Rhodoferax</taxon>
    </lineage>
</organism>
<evidence type="ECO:0000256" key="1">
    <source>
        <dbReference type="ARBA" id="ARBA00023015"/>
    </source>
</evidence>
<sequence length="113" mass="12127">MNTIAFDEPQALKALTALAQAQRLRAFKALVVAGPEGLTPGTLAQQLESAPSALSFHLKELAHSGLVDIEQRGRNLIYRANFAQMNGLLAYMTMHCCQGESCELTDATTGTCC</sequence>
<reference evidence="5 6" key="1">
    <citation type="submission" date="2023-07" db="EMBL/GenBank/DDBJ databases">
        <title>Sorghum-associated microbial communities from plants grown in Nebraska, USA.</title>
        <authorList>
            <person name="Schachtman D."/>
        </authorList>
    </citation>
    <scope>NUCLEOTIDE SEQUENCE [LARGE SCALE GENOMIC DNA]</scope>
    <source>
        <strain evidence="5 6">BE308</strain>
    </source>
</reference>
<accession>A0ABU1ZMP5</accession>
<feature type="domain" description="HTH arsR-type" evidence="4">
    <location>
        <begin position="3"/>
        <end position="100"/>
    </location>
</feature>
<evidence type="ECO:0000256" key="3">
    <source>
        <dbReference type="ARBA" id="ARBA00023163"/>
    </source>
</evidence>
<dbReference type="GO" id="GO:0003677">
    <property type="term" value="F:DNA binding"/>
    <property type="evidence" value="ECO:0007669"/>
    <property type="project" value="UniProtKB-KW"/>
</dbReference>
<keyword evidence="6" id="KW-1185">Reference proteome</keyword>
<dbReference type="Pfam" id="PF12840">
    <property type="entry name" value="HTH_20"/>
    <property type="match status" value="1"/>
</dbReference>
<dbReference type="InterPro" id="IPR051011">
    <property type="entry name" value="Metal_resp_trans_reg"/>
</dbReference>
<gene>
    <name evidence="5" type="ORF">J2X15_001931</name>
</gene>
<evidence type="ECO:0000313" key="5">
    <source>
        <dbReference type="EMBL" id="MDR7306648.1"/>
    </source>
</evidence>
<dbReference type="InterPro" id="IPR011991">
    <property type="entry name" value="ArsR-like_HTH"/>
</dbReference>
<dbReference type="Gene3D" id="1.10.10.10">
    <property type="entry name" value="Winged helix-like DNA-binding domain superfamily/Winged helix DNA-binding domain"/>
    <property type="match status" value="1"/>
</dbReference>
<dbReference type="SMART" id="SM00418">
    <property type="entry name" value="HTH_ARSR"/>
    <property type="match status" value="1"/>
</dbReference>
<dbReference type="CDD" id="cd00090">
    <property type="entry name" value="HTH_ARSR"/>
    <property type="match status" value="1"/>
</dbReference>
<name>A0ABU1ZMP5_9BURK</name>
<keyword evidence="1" id="KW-0805">Transcription regulation</keyword>
<dbReference type="InterPro" id="IPR036390">
    <property type="entry name" value="WH_DNA-bd_sf"/>
</dbReference>
<dbReference type="RefSeq" id="WP_310341984.1">
    <property type="nucleotide sequence ID" value="NZ_JAVDXO010000003.1"/>
</dbReference>
<keyword evidence="2 5" id="KW-0238">DNA-binding</keyword>
<evidence type="ECO:0000256" key="2">
    <source>
        <dbReference type="ARBA" id="ARBA00023125"/>
    </source>
</evidence>
<dbReference type="PANTHER" id="PTHR43132">
    <property type="entry name" value="ARSENICAL RESISTANCE OPERON REPRESSOR ARSR-RELATED"/>
    <property type="match status" value="1"/>
</dbReference>